<keyword evidence="9" id="KW-0472">Membrane</keyword>
<evidence type="ECO:0000256" key="7">
    <source>
        <dbReference type="ARBA" id="ARBA00023065"/>
    </source>
</evidence>
<dbReference type="InterPro" id="IPR023614">
    <property type="entry name" value="Porin_dom_sf"/>
</dbReference>
<evidence type="ECO:0000256" key="1">
    <source>
        <dbReference type="ARBA" id="ARBA00004571"/>
    </source>
</evidence>
<dbReference type="HOGENOM" id="CLU_038238_2_0_4"/>
<reference evidence="13 14" key="2">
    <citation type="journal article" date="2006" name="J. Microbiol. Methods">
        <title>Genomic flank-sequencing of plasposon insertion sites for rapid identification of functional genes.</title>
        <authorList>
            <person name="Leveau J.H."/>
            <person name="Gerards S."/>
            <person name="Fritsche K."/>
            <person name="Zondag G."/>
            <person name="van Veen J.A."/>
        </authorList>
    </citation>
    <scope>NUCLEOTIDE SEQUENCE [LARGE SCALE GENOMIC DNA]</scope>
    <source>
        <strain evidence="13 14">Ter331</strain>
    </source>
</reference>
<comment type="subunit">
    <text evidence="2">Homotrimer.</text>
</comment>
<dbReference type="InterPro" id="IPR033900">
    <property type="entry name" value="Gram_neg_porin_domain"/>
</dbReference>
<dbReference type="Proteomes" id="UP000008392">
    <property type="component" value="Chromosome"/>
</dbReference>
<feature type="signal peptide" evidence="11">
    <location>
        <begin position="1"/>
        <end position="20"/>
    </location>
</feature>
<dbReference type="RefSeq" id="WP_014008010.1">
    <property type="nucleotide sequence ID" value="NC_015856.1"/>
</dbReference>
<accession>G0AE09</accession>
<dbReference type="KEGG" id="cfu:CFU_4036"/>
<keyword evidence="14" id="KW-1185">Reference proteome</keyword>
<keyword evidence="4" id="KW-1134">Transmembrane beta strand</keyword>
<dbReference type="InterPro" id="IPR001702">
    <property type="entry name" value="Porin_Gram-ve"/>
</dbReference>
<dbReference type="PANTHER" id="PTHR34501">
    <property type="entry name" value="PROTEIN YDDL-RELATED"/>
    <property type="match status" value="1"/>
</dbReference>
<dbReference type="GO" id="GO:0009279">
    <property type="term" value="C:cell outer membrane"/>
    <property type="evidence" value="ECO:0007669"/>
    <property type="project" value="UniProtKB-SubCell"/>
</dbReference>
<evidence type="ECO:0000256" key="9">
    <source>
        <dbReference type="ARBA" id="ARBA00023136"/>
    </source>
</evidence>
<keyword evidence="3" id="KW-0813">Transport</keyword>
<proteinExistence type="predicted"/>
<protein>
    <submittedName>
        <fullName evidence="13">Outer membrane protein</fullName>
    </submittedName>
</protein>
<dbReference type="EMBL" id="CP002745">
    <property type="protein sequence ID" value="AEK63858.1"/>
    <property type="molecule type" value="Genomic_DNA"/>
</dbReference>
<evidence type="ECO:0000313" key="13">
    <source>
        <dbReference type="EMBL" id="AEK63858.1"/>
    </source>
</evidence>
<dbReference type="PRINTS" id="PR00182">
    <property type="entry name" value="ECOLNEIPORIN"/>
</dbReference>
<name>G0AE09_COLFT</name>
<dbReference type="AlphaFoldDB" id="G0AE09"/>
<sequence length="390" mass="40338">MKKSLIALAVLGAIAGAAQAQSSVTIYGIVDTGIVYTSKALTSTGGTGSKFSINSGIIQGSRLGFKGVEDLGGGLKALFQLEAGFNNDTGGLQGDKGTTTLFRRKSVVGLGGNFGSVLLGRQTDILDDVSQWTSVQDFGGVTGSVGHNLDRLEGTRTNNSIRYNTPDVSGFTGSLIYGFGETAGQTSAGQSFGAGAQYANGPLGLFAAYYQSKLGSPTASDTSLINGSQVANFSGKSGDTALKTFSIGASYQAGPARLYGNWSRTKQPLATSSNSATTGILQPGSFTVGSFNNTKADIFELGVNYAVTAPLHLLASVQYNKLTFADAGADKGKLTQFNLGTDYFLSKRTDLYAFVSNLRAKDAVNPGVYGDSLGDTGNQTAVAVGIRHKF</sequence>
<dbReference type="eggNOG" id="COG3203">
    <property type="taxonomic scope" value="Bacteria"/>
</dbReference>
<keyword evidence="8" id="KW-0626">Porin</keyword>
<reference evidence="13 14" key="4">
    <citation type="journal article" date="2010" name="Environ. Microbiol.">
        <title>The bacterial genus Collimonas: mycophagy, weathering and other adaptive solutions to life in oligotrophic soil environments.</title>
        <authorList>
            <person name="Leveau J.H."/>
            <person name="Uroz S."/>
            <person name="de Boer W."/>
        </authorList>
    </citation>
    <scope>NUCLEOTIDE SEQUENCE [LARGE SCALE GENOMIC DNA]</scope>
    <source>
        <strain evidence="13 14">Ter331</strain>
    </source>
</reference>
<dbReference type="GO" id="GO:0034220">
    <property type="term" value="P:monoatomic ion transmembrane transport"/>
    <property type="evidence" value="ECO:0007669"/>
    <property type="project" value="InterPro"/>
</dbReference>
<evidence type="ECO:0000256" key="3">
    <source>
        <dbReference type="ARBA" id="ARBA00022448"/>
    </source>
</evidence>
<feature type="domain" description="Porin" evidence="12">
    <location>
        <begin position="7"/>
        <end position="362"/>
    </location>
</feature>
<evidence type="ECO:0000313" key="14">
    <source>
        <dbReference type="Proteomes" id="UP000008392"/>
    </source>
</evidence>
<keyword evidence="5" id="KW-0812">Transmembrane</keyword>
<dbReference type="Pfam" id="PF13609">
    <property type="entry name" value="Porin_4"/>
    <property type="match status" value="1"/>
</dbReference>
<dbReference type="STRING" id="1005048.CFU_4036"/>
<evidence type="ECO:0000256" key="8">
    <source>
        <dbReference type="ARBA" id="ARBA00023114"/>
    </source>
</evidence>
<reference evidence="13 14" key="3">
    <citation type="journal article" date="2008" name="FEMS Microbiol. Ecol.">
        <title>Identification and characterization of genes underlying chitinolysis in Collimonas fungivorans Ter331.</title>
        <authorList>
            <person name="Fritsche K."/>
            <person name="de Boer W."/>
            <person name="Gerards S."/>
            <person name="van den Berg M."/>
            <person name="van Veen J.A."/>
            <person name="Leveau J.H."/>
        </authorList>
    </citation>
    <scope>NUCLEOTIDE SEQUENCE [LARGE SCALE GENOMIC DNA]</scope>
    <source>
        <strain evidence="13 14">Ter331</strain>
    </source>
</reference>
<dbReference type="SUPFAM" id="SSF56935">
    <property type="entry name" value="Porins"/>
    <property type="match status" value="1"/>
</dbReference>
<reference evidence="14" key="6">
    <citation type="submission" date="2011-05" db="EMBL/GenBank/DDBJ databases">
        <title>Complete sequence of Collimonas fungivorans Ter331.</title>
        <authorList>
            <person name="Leveau J.H."/>
        </authorList>
    </citation>
    <scope>NUCLEOTIDE SEQUENCE [LARGE SCALE GENOMIC DNA]</scope>
    <source>
        <strain evidence="14">Ter331</strain>
    </source>
</reference>
<evidence type="ECO:0000256" key="2">
    <source>
        <dbReference type="ARBA" id="ARBA00011233"/>
    </source>
</evidence>
<keyword evidence="6 11" id="KW-0732">Signal</keyword>
<organism evidence="13 14">
    <name type="scientific">Collimonas fungivorans (strain Ter331)</name>
    <dbReference type="NCBI Taxonomy" id="1005048"/>
    <lineage>
        <taxon>Bacteria</taxon>
        <taxon>Pseudomonadati</taxon>
        <taxon>Pseudomonadota</taxon>
        <taxon>Betaproteobacteria</taxon>
        <taxon>Burkholderiales</taxon>
        <taxon>Oxalobacteraceae</taxon>
        <taxon>Collimonas</taxon>
    </lineage>
</organism>
<comment type="subcellular location">
    <subcellularLocation>
        <location evidence="1">Cell outer membrane</location>
        <topology evidence="1">Multi-pass membrane protein</topology>
    </subcellularLocation>
</comment>
<reference evidence="13 14" key="5">
    <citation type="journal article" date="2011" name="ISME J.">
        <title>Dual transcriptional profiling of a bacterial/fungal confrontation: Collimonas fungivorans versus Aspergillus niger.</title>
        <authorList>
            <person name="Mela F."/>
            <person name="Fritsche K."/>
            <person name="de Boer W."/>
            <person name="van Veen J.A."/>
            <person name="de Graaff L.H."/>
            <person name="van den Berg M."/>
            <person name="Leveau J.H."/>
        </authorList>
    </citation>
    <scope>NUCLEOTIDE SEQUENCE [LARGE SCALE GENOMIC DNA]</scope>
    <source>
        <strain evidence="13 14">Ter331</strain>
    </source>
</reference>
<keyword evidence="7" id="KW-0406">Ion transport</keyword>
<evidence type="ECO:0000256" key="11">
    <source>
        <dbReference type="SAM" id="SignalP"/>
    </source>
</evidence>
<evidence type="ECO:0000259" key="12">
    <source>
        <dbReference type="Pfam" id="PF13609"/>
    </source>
</evidence>
<gene>
    <name evidence="13" type="ordered locus">CFU_4036</name>
</gene>
<keyword evidence="10" id="KW-0998">Cell outer membrane</keyword>
<dbReference type="InterPro" id="IPR002299">
    <property type="entry name" value="Porin_Neis"/>
</dbReference>
<dbReference type="InterPro" id="IPR050298">
    <property type="entry name" value="Gram-neg_bact_OMP"/>
</dbReference>
<evidence type="ECO:0000256" key="6">
    <source>
        <dbReference type="ARBA" id="ARBA00022729"/>
    </source>
</evidence>
<dbReference type="GO" id="GO:0015288">
    <property type="term" value="F:porin activity"/>
    <property type="evidence" value="ECO:0007669"/>
    <property type="project" value="UniProtKB-KW"/>
</dbReference>
<reference evidence="13 14" key="1">
    <citation type="journal article" date="2004" name="Environ. Microbiol.">
        <title>Phylogeny-function analysis of (meta)genomic libraries: screening for expression of ribosomal RNA genes by large-insert library fluorescent in situ hybridization (LIL-FISH).</title>
        <authorList>
            <person name="Leveau J.H."/>
            <person name="Gerards S."/>
            <person name="de Boer W."/>
            <person name="van Veen J.A."/>
        </authorList>
    </citation>
    <scope>NUCLEOTIDE SEQUENCE [LARGE SCALE GENOMIC DNA]</scope>
    <source>
        <strain evidence="13 14">Ter331</strain>
    </source>
</reference>
<dbReference type="Gene3D" id="2.40.160.10">
    <property type="entry name" value="Porin"/>
    <property type="match status" value="1"/>
</dbReference>
<evidence type="ECO:0000256" key="5">
    <source>
        <dbReference type="ARBA" id="ARBA00022692"/>
    </source>
</evidence>
<dbReference type="PANTHER" id="PTHR34501:SF9">
    <property type="entry name" value="MAJOR OUTER MEMBRANE PROTEIN P.IA"/>
    <property type="match status" value="1"/>
</dbReference>
<evidence type="ECO:0000256" key="10">
    <source>
        <dbReference type="ARBA" id="ARBA00023237"/>
    </source>
</evidence>
<dbReference type="PRINTS" id="PR00184">
    <property type="entry name" value="NEISSPPORIN"/>
</dbReference>
<feature type="chain" id="PRO_5003396646" evidence="11">
    <location>
        <begin position="21"/>
        <end position="390"/>
    </location>
</feature>
<dbReference type="CDD" id="cd00342">
    <property type="entry name" value="gram_neg_porins"/>
    <property type="match status" value="1"/>
</dbReference>
<evidence type="ECO:0000256" key="4">
    <source>
        <dbReference type="ARBA" id="ARBA00022452"/>
    </source>
</evidence>
<dbReference type="GO" id="GO:0046930">
    <property type="term" value="C:pore complex"/>
    <property type="evidence" value="ECO:0007669"/>
    <property type="project" value="UniProtKB-KW"/>
</dbReference>